<name>A0AAU7NWL3_9GAMM</name>
<gene>
    <name evidence="3" type="ORF">Q9L42_004535</name>
</gene>
<accession>A0AAU7NWL3</accession>
<sequence length="239" mass="26747">MNPLEHRHRNAHPDDDGLFTGPSLLRLQAAVDELCWLFNRGYARHSAIKLVGDHHQLVKRQRLAIGRAACSDDSKNARLAKCVELNDIKGQPLLIDGFNLIITLEAAIAGAVLLRCRDHCIRDLASVHGTYHQVGETETAITLIGRTLAEFQPRSVHWLFDKPISNSGRLANLVRRVGEKNDWNWQAELLVNPDRALAASAKVAVTSDSAILDAVDHWLNLSAYLLERHFQHAWLIDLS</sequence>
<dbReference type="PANTHER" id="PTHR42252:SF1">
    <property type="entry name" value="DUF434 DOMAIN-CONTAINING PROTEIN"/>
    <property type="match status" value="1"/>
</dbReference>
<dbReference type="RefSeq" id="WP_349432071.1">
    <property type="nucleotide sequence ID" value="NZ_CP157743.1"/>
</dbReference>
<protein>
    <submittedName>
        <fullName evidence="3">DUF434 domain-containing protein</fullName>
    </submittedName>
</protein>
<evidence type="ECO:0000259" key="2">
    <source>
        <dbReference type="Pfam" id="PF18481"/>
    </source>
</evidence>
<dbReference type="EMBL" id="CP157743">
    <property type="protein sequence ID" value="XBS21397.1"/>
    <property type="molecule type" value="Genomic_DNA"/>
</dbReference>
<keyword evidence="4" id="KW-1185">Reference proteome</keyword>
<feature type="domain" description="DUF434" evidence="1">
    <location>
        <begin position="26"/>
        <end position="81"/>
    </location>
</feature>
<evidence type="ECO:0000313" key="4">
    <source>
        <dbReference type="Proteomes" id="UP001225378"/>
    </source>
</evidence>
<dbReference type="Pfam" id="PF04256">
    <property type="entry name" value="DUF434"/>
    <property type="match status" value="1"/>
</dbReference>
<dbReference type="Pfam" id="PF18481">
    <property type="entry name" value="DUF5616"/>
    <property type="match status" value="1"/>
</dbReference>
<proteinExistence type="predicted"/>
<dbReference type="KEGG" id="mech:Q9L42_004535"/>
<dbReference type="AlphaFoldDB" id="A0AAU7NWL3"/>
<dbReference type="PANTHER" id="PTHR42252">
    <property type="entry name" value="DUF5616 DOMAIN-CONTAINING PROTEIN"/>
    <property type="match status" value="1"/>
</dbReference>
<organism evidence="3 4">
    <name type="scientific">Methylomarinum roseum</name>
    <dbReference type="NCBI Taxonomy" id="3067653"/>
    <lineage>
        <taxon>Bacteria</taxon>
        <taxon>Pseudomonadati</taxon>
        <taxon>Pseudomonadota</taxon>
        <taxon>Gammaproteobacteria</taxon>
        <taxon>Methylococcales</taxon>
        <taxon>Methylococcaceae</taxon>
        <taxon>Methylomarinum</taxon>
    </lineage>
</organism>
<dbReference type="InterPro" id="IPR007368">
    <property type="entry name" value="DUF434"/>
</dbReference>
<dbReference type="InterPro" id="IPR041652">
    <property type="entry name" value="DUF5616"/>
</dbReference>
<dbReference type="Proteomes" id="UP001225378">
    <property type="component" value="Chromosome"/>
</dbReference>
<reference evidence="3 4" key="1">
    <citation type="journal article" date="2024" name="Microbiology">
        <title>Methylomarinum rosea sp. nov., a novel halophilic methanotrophic bacterium from the hypersaline Lake Elton.</title>
        <authorList>
            <person name="Suleimanov R.Z."/>
            <person name="Oshkin I.Y."/>
            <person name="Danilova O.V."/>
            <person name="Suzina N.E."/>
            <person name="Dedysh S.N."/>
        </authorList>
    </citation>
    <scope>NUCLEOTIDE SEQUENCE [LARGE SCALE GENOMIC DNA]</scope>
    <source>
        <strain evidence="3 4">Ch1-1</strain>
    </source>
</reference>
<feature type="domain" description="DUF5616" evidence="2">
    <location>
        <begin position="86"/>
        <end position="223"/>
    </location>
</feature>
<evidence type="ECO:0000313" key="3">
    <source>
        <dbReference type="EMBL" id="XBS21397.1"/>
    </source>
</evidence>
<evidence type="ECO:0000259" key="1">
    <source>
        <dbReference type="Pfam" id="PF04256"/>
    </source>
</evidence>